<protein>
    <recommendedName>
        <fullName evidence="7">TLC domain-containing protein</fullName>
    </recommendedName>
</protein>
<organism evidence="8 9">
    <name type="scientific">Holothuria leucospilota</name>
    <name type="common">Black long sea cucumber</name>
    <name type="synonym">Mertensiothuria leucospilota</name>
    <dbReference type="NCBI Taxonomy" id="206669"/>
    <lineage>
        <taxon>Eukaryota</taxon>
        <taxon>Metazoa</taxon>
        <taxon>Echinodermata</taxon>
        <taxon>Eleutherozoa</taxon>
        <taxon>Echinozoa</taxon>
        <taxon>Holothuroidea</taxon>
        <taxon>Aspidochirotacea</taxon>
        <taxon>Aspidochirotida</taxon>
        <taxon>Holothuriidae</taxon>
        <taxon>Holothuria</taxon>
    </lineage>
</organism>
<evidence type="ECO:0000256" key="3">
    <source>
        <dbReference type="ARBA" id="ARBA00022989"/>
    </source>
</evidence>
<dbReference type="PANTHER" id="PTHR31898">
    <property type="entry name" value="TRANSMEMBRANE PROTEIN 136"/>
    <property type="match status" value="1"/>
</dbReference>
<keyword evidence="2 5" id="KW-0812">Transmembrane</keyword>
<evidence type="ECO:0000256" key="1">
    <source>
        <dbReference type="ARBA" id="ARBA00004141"/>
    </source>
</evidence>
<dbReference type="OrthoDB" id="506011at2759"/>
<gene>
    <name evidence="8" type="ORF">HOLleu_22401</name>
</gene>
<dbReference type="SMART" id="SM00724">
    <property type="entry name" value="TLC"/>
    <property type="match status" value="1"/>
</dbReference>
<accession>A0A9Q1BZ77</accession>
<dbReference type="InterPro" id="IPR042512">
    <property type="entry name" value="TLCD5"/>
</dbReference>
<comment type="caution">
    <text evidence="8">The sequence shown here is derived from an EMBL/GenBank/DDBJ whole genome shotgun (WGS) entry which is preliminary data.</text>
</comment>
<evidence type="ECO:0000256" key="5">
    <source>
        <dbReference type="PROSITE-ProRule" id="PRU00205"/>
    </source>
</evidence>
<evidence type="ECO:0000313" key="8">
    <source>
        <dbReference type="EMBL" id="KAJ8035239.1"/>
    </source>
</evidence>
<reference evidence="8" key="1">
    <citation type="submission" date="2021-10" db="EMBL/GenBank/DDBJ databases">
        <title>Tropical sea cucumber genome reveals ecological adaptation and Cuvierian tubules defense mechanism.</title>
        <authorList>
            <person name="Chen T."/>
        </authorList>
    </citation>
    <scope>NUCLEOTIDE SEQUENCE</scope>
    <source>
        <strain evidence="8">Nanhai2018</strain>
        <tissue evidence="8">Muscle</tissue>
    </source>
</reference>
<feature type="transmembrane region" description="Helical" evidence="6">
    <location>
        <begin position="203"/>
        <end position="227"/>
    </location>
</feature>
<dbReference type="Pfam" id="PF03798">
    <property type="entry name" value="TRAM_LAG1_CLN8"/>
    <property type="match status" value="1"/>
</dbReference>
<dbReference type="Proteomes" id="UP001152320">
    <property type="component" value="Chromosome 10"/>
</dbReference>
<dbReference type="PROSITE" id="PS50922">
    <property type="entry name" value="TLC"/>
    <property type="match status" value="1"/>
</dbReference>
<feature type="transmembrane region" description="Helical" evidence="6">
    <location>
        <begin position="172"/>
        <end position="191"/>
    </location>
</feature>
<dbReference type="EMBL" id="JAIZAY010000010">
    <property type="protein sequence ID" value="KAJ8035239.1"/>
    <property type="molecule type" value="Genomic_DNA"/>
</dbReference>
<feature type="domain" description="TLC" evidence="7">
    <location>
        <begin position="38"/>
        <end position="230"/>
    </location>
</feature>
<sequence length="275" mass="32134">MELLVDTTLGHRHILLAVVSSCLFWFSYYNILCLRSPSHSYEWHCRVVTLTHAVVVTLMSFVFGMYFNPWLFTDPGGPNTVYEVLTLVLCLGYFLFDFMWCLWFWGQESSLMLLHHVLSITALVVSLSYGISGTEVNGVIFGSEVSNPLLQFRWFMRETGHTGTWYYEVNDFLFMLTFFVCRTCIGTYFLYTHFFHPRPSKFFKIGGIAMYLVSWCFMVGILNFAFYKYSKLYREWKEKRRALNSDIKKTNGSTKLLDSAIEKHDVANGNVEKYD</sequence>
<name>A0A9Q1BZ77_HOLLE</name>
<evidence type="ECO:0000259" key="7">
    <source>
        <dbReference type="PROSITE" id="PS50922"/>
    </source>
</evidence>
<evidence type="ECO:0000256" key="6">
    <source>
        <dbReference type="SAM" id="Phobius"/>
    </source>
</evidence>
<evidence type="ECO:0000313" key="9">
    <source>
        <dbReference type="Proteomes" id="UP001152320"/>
    </source>
</evidence>
<feature type="transmembrane region" description="Helical" evidence="6">
    <location>
        <begin position="84"/>
        <end position="105"/>
    </location>
</feature>
<keyword evidence="9" id="KW-1185">Reference proteome</keyword>
<keyword evidence="3 6" id="KW-1133">Transmembrane helix</keyword>
<dbReference type="AlphaFoldDB" id="A0A9Q1BZ77"/>
<evidence type="ECO:0000256" key="2">
    <source>
        <dbReference type="ARBA" id="ARBA00022692"/>
    </source>
</evidence>
<comment type="subcellular location">
    <subcellularLocation>
        <location evidence="1">Membrane</location>
        <topology evidence="1">Multi-pass membrane protein</topology>
    </subcellularLocation>
</comment>
<feature type="transmembrane region" description="Helical" evidence="6">
    <location>
        <begin position="12"/>
        <end position="31"/>
    </location>
</feature>
<dbReference type="PANTHER" id="PTHR31898:SF1">
    <property type="entry name" value="TLC DOMAIN-CONTAINING PROTEIN 5"/>
    <property type="match status" value="1"/>
</dbReference>
<keyword evidence="4 5" id="KW-0472">Membrane</keyword>
<evidence type="ECO:0000256" key="4">
    <source>
        <dbReference type="ARBA" id="ARBA00023136"/>
    </source>
</evidence>
<dbReference type="InterPro" id="IPR006634">
    <property type="entry name" value="TLC-dom"/>
</dbReference>
<dbReference type="GO" id="GO:0016020">
    <property type="term" value="C:membrane"/>
    <property type="evidence" value="ECO:0007669"/>
    <property type="project" value="UniProtKB-SubCell"/>
</dbReference>
<feature type="transmembrane region" description="Helical" evidence="6">
    <location>
        <begin position="43"/>
        <end position="64"/>
    </location>
</feature>
<proteinExistence type="predicted"/>